<keyword evidence="2" id="KW-0344">Guanine-nucleotide releasing factor</keyword>
<dbReference type="Gene3D" id="1.20.900.10">
    <property type="entry name" value="Dbl homology (DH) domain"/>
    <property type="match status" value="1"/>
</dbReference>
<reference evidence="8" key="3">
    <citation type="submission" date="2025-08" db="UniProtKB">
        <authorList>
            <consortium name="Ensembl"/>
        </authorList>
    </citation>
    <scope>IDENTIFICATION</scope>
</reference>
<dbReference type="InterPro" id="IPR047271">
    <property type="entry name" value="Ephexin-like"/>
</dbReference>
<dbReference type="PROSITE" id="PS50003">
    <property type="entry name" value="PH_DOMAIN"/>
    <property type="match status" value="1"/>
</dbReference>
<keyword evidence="1 3" id="KW-0728">SH3 domain</keyword>
<sequence length="1002" mass="113158">MSSPETAQPPPKPEVRQKPTIPLKPLNGNSDTPPTDKDTKDAPSRNSGNVLKIISRFNQPDVHPLSGTAGGAAHSRDSKKKTKRPPTIKPRRSKVAVPPQVTSDQAPPLPLKRRQTLNREGIAAGLTEGEPAVPDVSDGGRSAPDGKEVEVKSGCLNVEQNPSPVPEPQCEKNCSCICHLQRPGMKLVWVSISEKEEEEEEEKQDEETVKDEEEEDEEQKSEEEDGESDGGEPDEGENENDAEAEAEAEAEDGESETCPSESSEDGCSQDKPPRMNKIRFKATLDLIEGQLRRRSDPGPEVVLTSFNSLQQVNSSLNKAHSVSEEESIYEVVIHEMIPYKDISDKPSSTPQIQITKPPRSSKIINDEQSPPAIPPRVPMEPNRVLRALRRSRPVPLPQPPVRSLSPKSTSSEQSPPNSPQLHRTPLLPPPKAKRMSSQSQSLKEDEDDGSTAGDAEKKEDQKPSVTRQKSLDMEAHMPEELLYQIYTETYISREIRRQTVCRNISKTSADFQGDDWHPRSKSSCSTGTVTGADTGETRSSPIQSSIKQNTLWQDLPSVKESGILQKLTPEECKYQESMFEVMTSEVSYLRSLRVLTEHFLESRELNDTLIVLDKKTLFSNILRIREVSEKFLKDLENRLDESLVVSDICDIISYHAQHNFPAYIDYVRNQIYQDKTYSTLMQTNTQFATVISRLQESPRCQRLPFMSFLLLPFQRITRIKILVENILKRTVEGTDKEESASKALSAVSKIIEECNSQVGKMKQMEELIEINKMLEFDKLKAVPIISQTRFLEKRGELLEVAKGGTLFNLKPKFTPVCLFLFNDLLVLANKKGSERYVVIDHAHRSLVQVQALGENPSLENCFSISLLENHQGRMMERLIKAPSQSDMHRWLAAFPNPEDPNREQEEVIYEDWDCPQVQCIEQYVAKQTDELNLEPPEIINVIRKTNEGWYEGIRLSDGQKGWFPVANVVEITNEHVRRRNLRERYRVMRAASAVTNKTRTLP</sequence>
<organism evidence="8 9">
    <name type="scientific">Astyanax mexicanus</name>
    <name type="common">Blind cave fish</name>
    <name type="synonym">Astyanax fasciatus mexicanus</name>
    <dbReference type="NCBI Taxonomy" id="7994"/>
    <lineage>
        <taxon>Eukaryota</taxon>
        <taxon>Metazoa</taxon>
        <taxon>Chordata</taxon>
        <taxon>Craniata</taxon>
        <taxon>Vertebrata</taxon>
        <taxon>Euteleostomi</taxon>
        <taxon>Actinopterygii</taxon>
        <taxon>Neopterygii</taxon>
        <taxon>Teleostei</taxon>
        <taxon>Ostariophysi</taxon>
        <taxon>Characiformes</taxon>
        <taxon>Characoidei</taxon>
        <taxon>Acestrorhamphidae</taxon>
        <taxon>Acestrorhamphinae</taxon>
        <taxon>Astyanax</taxon>
    </lineage>
</organism>
<feature type="compositionally biased region" description="Polar residues" evidence="4">
    <location>
        <begin position="521"/>
        <end position="545"/>
    </location>
</feature>
<reference evidence="9" key="2">
    <citation type="journal article" date="2014" name="Nat. Commun.">
        <title>The cavefish genome reveals candidate genes for eye loss.</title>
        <authorList>
            <person name="McGaugh S.E."/>
            <person name="Gross J.B."/>
            <person name="Aken B."/>
            <person name="Blin M."/>
            <person name="Borowsky R."/>
            <person name="Chalopin D."/>
            <person name="Hinaux H."/>
            <person name="Jeffery W.R."/>
            <person name="Keene A."/>
            <person name="Ma L."/>
            <person name="Minx P."/>
            <person name="Murphy D."/>
            <person name="O'Quin K.E."/>
            <person name="Retaux S."/>
            <person name="Rohner N."/>
            <person name="Searle S.M."/>
            <person name="Stahl B.A."/>
            <person name="Tabin C."/>
            <person name="Volff J.N."/>
            <person name="Yoshizawa M."/>
            <person name="Warren W.C."/>
        </authorList>
    </citation>
    <scope>NUCLEOTIDE SEQUENCE [LARGE SCALE GENOMIC DNA]</scope>
    <source>
        <strain evidence="9">female</strain>
    </source>
</reference>
<dbReference type="Pfam" id="PF00169">
    <property type="entry name" value="PH"/>
    <property type="match status" value="1"/>
</dbReference>
<dbReference type="PROSITE" id="PS50002">
    <property type="entry name" value="SH3"/>
    <property type="match status" value="1"/>
</dbReference>
<dbReference type="SUPFAM" id="SSF50729">
    <property type="entry name" value="PH domain-like"/>
    <property type="match status" value="1"/>
</dbReference>
<dbReference type="SMART" id="SM00325">
    <property type="entry name" value="RhoGEF"/>
    <property type="match status" value="1"/>
</dbReference>
<dbReference type="FunFam" id="1.20.900.10:FF:000007">
    <property type="entry name" value="rho guanine nucleotide exchange factor 19"/>
    <property type="match status" value="1"/>
</dbReference>
<accession>A0A3B1JYN3</accession>
<dbReference type="CDD" id="cd11793">
    <property type="entry name" value="SH3_ephexin1_like"/>
    <property type="match status" value="1"/>
</dbReference>
<evidence type="ECO:0000313" key="8">
    <source>
        <dbReference type="Ensembl" id="ENSAMXP00000047393.1"/>
    </source>
</evidence>
<dbReference type="Pfam" id="PF00018">
    <property type="entry name" value="SH3_1"/>
    <property type="match status" value="1"/>
</dbReference>
<dbReference type="InterPro" id="IPR001849">
    <property type="entry name" value="PH_domain"/>
</dbReference>
<feature type="region of interest" description="Disordered" evidence="4">
    <location>
        <begin position="510"/>
        <end position="545"/>
    </location>
</feature>
<dbReference type="Gene3D" id="2.30.30.40">
    <property type="entry name" value="SH3 Domains"/>
    <property type="match status" value="1"/>
</dbReference>
<feature type="region of interest" description="Disordered" evidence="4">
    <location>
        <begin position="191"/>
        <end position="281"/>
    </location>
</feature>
<dbReference type="CDD" id="cd00160">
    <property type="entry name" value="RhoGEF"/>
    <property type="match status" value="1"/>
</dbReference>
<dbReference type="Bgee" id="ENSAMXG00000041001">
    <property type="expression patterns" value="Expressed in pharyngeal gill and 13 other cell types or tissues"/>
</dbReference>
<evidence type="ECO:0000313" key="9">
    <source>
        <dbReference type="Proteomes" id="UP000018467"/>
    </source>
</evidence>
<dbReference type="SMART" id="SM00326">
    <property type="entry name" value="SH3"/>
    <property type="match status" value="1"/>
</dbReference>
<protein>
    <submittedName>
        <fullName evidence="8">Rho guanine nucleotide exchange factor 15b</fullName>
    </submittedName>
</protein>
<dbReference type="SUPFAM" id="SSF48065">
    <property type="entry name" value="DBL homology domain (DH-domain)"/>
    <property type="match status" value="1"/>
</dbReference>
<feature type="region of interest" description="Disordered" evidence="4">
    <location>
        <begin position="1"/>
        <end position="148"/>
    </location>
</feature>
<feature type="compositionally biased region" description="Basic residues" evidence="4">
    <location>
        <begin position="77"/>
        <end position="94"/>
    </location>
</feature>
<feature type="domain" description="PH" evidence="6">
    <location>
        <begin position="799"/>
        <end position="899"/>
    </location>
</feature>
<evidence type="ECO:0000259" key="5">
    <source>
        <dbReference type="PROSITE" id="PS50002"/>
    </source>
</evidence>
<dbReference type="GO" id="GO:0005085">
    <property type="term" value="F:guanyl-nucleotide exchange factor activity"/>
    <property type="evidence" value="ECO:0007669"/>
    <property type="project" value="UniProtKB-KW"/>
</dbReference>
<reference evidence="8" key="4">
    <citation type="submission" date="2025-09" db="UniProtKB">
        <authorList>
            <consortium name="Ensembl"/>
        </authorList>
    </citation>
    <scope>IDENTIFICATION</scope>
</reference>
<dbReference type="InterPro" id="IPR011993">
    <property type="entry name" value="PH-like_dom_sf"/>
</dbReference>
<evidence type="ECO:0000256" key="2">
    <source>
        <dbReference type="ARBA" id="ARBA00022658"/>
    </source>
</evidence>
<evidence type="ECO:0000256" key="4">
    <source>
        <dbReference type="SAM" id="MobiDB-lite"/>
    </source>
</evidence>
<dbReference type="SUPFAM" id="SSF50044">
    <property type="entry name" value="SH3-domain"/>
    <property type="match status" value="1"/>
</dbReference>
<feature type="compositionally biased region" description="Basic and acidic residues" evidence="4">
    <location>
        <begin position="34"/>
        <end position="43"/>
    </location>
</feature>
<evidence type="ECO:0000256" key="3">
    <source>
        <dbReference type="PROSITE-ProRule" id="PRU00192"/>
    </source>
</evidence>
<keyword evidence="9" id="KW-1185">Reference proteome</keyword>
<dbReference type="Pfam" id="PF00621">
    <property type="entry name" value="RhoGEF"/>
    <property type="match status" value="1"/>
</dbReference>
<dbReference type="InterPro" id="IPR036028">
    <property type="entry name" value="SH3-like_dom_sf"/>
</dbReference>
<feature type="compositionally biased region" description="Acidic residues" evidence="4">
    <location>
        <begin position="195"/>
        <end position="255"/>
    </location>
</feature>
<dbReference type="Proteomes" id="UP000018467">
    <property type="component" value="Unassembled WGS sequence"/>
</dbReference>
<dbReference type="PROSITE" id="PS50010">
    <property type="entry name" value="DH_2"/>
    <property type="match status" value="1"/>
</dbReference>
<dbReference type="Gene3D" id="2.30.29.30">
    <property type="entry name" value="Pleckstrin-homology domain (PH domain)/Phosphotyrosine-binding domain (PTB)"/>
    <property type="match status" value="1"/>
</dbReference>
<proteinExistence type="predicted"/>
<name>A0A3B1JYN3_ASTMX</name>
<evidence type="ECO:0000259" key="7">
    <source>
        <dbReference type="PROSITE" id="PS50010"/>
    </source>
</evidence>
<evidence type="ECO:0000259" key="6">
    <source>
        <dbReference type="PROSITE" id="PS50003"/>
    </source>
</evidence>
<dbReference type="InterPro" id="IPR001452">
    <property type="entry name" value="SH3_domain"/>
</dbReference>
<dbReference type="InParanoid" id="A0A3B1JYN3"/>
<dbReference type="AlphaFoldDB" id="A0A3B1JYN3"/>
<feature type="domain" description="DH" evidence="7">
    <location>
        <begin position="573"/>
        <end position="757"/>
    </location>
</feature>
<dbReference type="InterPro" id="IPR047270">
    <property type="entry name" value="PH_ephexin"/>
</dbReference>
<feature type="domain" description="SH3" evidence="5">
    <location>
        <begin position="912"/>
        <end position="973"/>
    </location>
</feature>
<dbReference type="PANTHER" id="PTHR12845">
    <property type="entry name" value="GUANINE NUCLEOTIDE EXCHANGE FACTOR"/>
    <property type="match status" value="1"/>
</dbReference>
<evidence type="ECO:0000256" key="1">
    <source>
        <dbReference type="ARBA" id="ARBA00022443"/>
    </source>
</evidence>
<dbReference type="InterPro" id="IPR035899">
    <property type="entry name" value="DBL_dom_sf"/>
</dbReference>
<dbReference type="InterPro" id="IPR000219">
    <property type="entry name" value="DH_dom"/>
</dbReference>
<dbReference type="GeneTree" id="ENSGT01030000234571"/>
<feature type="region of interest" description="Disordered" evidence="4">
    <location>
        <begin position="339"/>
        <end position="473"/>
    </location>
</feature>
<feature type="compositionally biased region" description="Polar residues" evidence="4">
    <location>
        <begin position="345"/>
        <end position="354"/>
    </location>
</feature>
<feature type="compositionally biased region" description="Polar residues" evidence="4">
    <location>
        <begin position="405"/>
        <end position="421"/>
    </location>
</feature>
<dbReference type="PANTHER" id="PTHR12845:SF7">
    <property type="entry name" value="RHO GUANINE NUCLEOTIDE EXCHANGE FACTOR 15"/>
    <property type="match status" value="1"/>
</dbReference>
<dbReference type="CDD" id="cd01221">
    <property type="entry name" value="PH_ephexin"/>
    <property type="match status" value="1"/>
</dbReference>
<reference evidence="9" key="1">
    <citation type="submission" date="2013-03" db="EMBL/GenBank/DDBJ databases">
        <authorList>
            <person name="Jeffery W."/>
            <person name="Warren W."/>
            <person name="Wilson R.K."/>
        </authorList>
    </citation>
    <scope>NUCLEOTIDE SEQUENCE</scope>
    <source>
        <strain evidence="9">female</strain>
    </source>
</reference>
<dbReference type="Ensembl" id="ENSAMXT00000030979.1">
    <property type="protein sequence ID" value="ENSAMXP00000047393.1"/>
    <property type="gene ID" value="ENSAMXG00000041001.1"/>
</dbReference>